<dbReference type="Pfam" id="PF03129">
    <property type="entry name" value="HGTP_anticodon"/>
    <property type="match status" value="1"/>
</dbReference>
<protein>
    <recommendedName>
        <fullName evidence="9">Histidine--tRNA ligase</fullName>
        <ecNumber evidence="9">6.1.1.21</ecNumber>
    </recommendedName>
    <alternativeName>
        <fullName evidence="9">Histidyl-tRNA synthetase</fullName>
        <shortName evidence="9">HisRS</shortName>
    </alternativeName>
</protein>
<proteinExistence type="inferred from homology"/>
<feature type="binding site" evidence="10">
    <location>
        <position position="127"/>
    </location>
    <ligand>
        <name>L-histidine</name>
        <dbReference type="ChEBI" id="CHEBI:57595"/>
    </ligand>
</feature>
<dbReference type="GO" id="GO:0005524">
    <property type="term" value="F:ATP binding"/>
    <property type="evidence" value="ECO:0007669"/>
    <property type="project" value="UniProtKB-UniRule"/>
</dbReference>
<dbReference type="NCBIfam" id="TIGR00442">
    <property type="entry name" value="hisS"/>
    <property type="match status" value="1"/>
</dbReference>
<dbReference type="GO" id="GO:0005737">
    <property type="term" value="C:cytoplasm"/>
    <property type="evidence" value="ECO:0007669"/>
    <property type="project" value="UniProtKB-SubCell"/>
</dbReference>
<dbReference type="InterPro" id="IPR006195">
    <property type="entry name" value="aa-tRNA-synth_II"/>
</dbReference>
<dbReference type="HAMAP" id="MF_00127">
    <property type="entry name" value="His_tRNA_synth"/>
    <property type="match status" value="1"/>
</dbReference>
<keyword evidence="7 9" id="KW-0030">Aminoacyl-tRNA synthetase</keyword>
<evidence type="ECO:0000256" key="4">
    <source>
        <dbReference type="ARBA" id="ARBA00022741"/>
    </source>
</evidence>
<evidence type="ECO:0000256" key="1">
    <source>
        <dbReference type="ARBA" id="ARBA00008226"/>
    </source>
</evidence>
<dbReference type="GO" id="GO:0004821">
    <property type="term" value="F:histidine-tRNA ligase activity"/>
    <property type="evidence" value="ECO:0007669"/>
    <property type="project" value="UniProtKB-UniRule"/>
</dbReference>
<dbReference type="GO" id="GO:0006427">
    <property type="term" value="P:histidyl-tRNA aminoacylation"/>
    <property type="evidence" value="ECO:0007669"/>
    <property type="project" value="UniProtKB-UniRule"/>
</dbReference>
<comment type="catalytic activity">
    <reaction evidence="8 9">
        <text>tRNA(His) + L-histidine + ATP = L-histidyl-tRNA(His) + AMP + diphosphate + H(+)</text>
        <dbReference type="Rhea" id="RHEA:17313"/>
        <dbReference type="Rhea" id="RHEA-COMP:9665"/>
        <dbReference type="Rhea" id="RHEA-COMP:9689"/>
        <dbReference type="ChEBI" id="CHEBI:15378"/>
        <dbReference type="ChEBI" id="CHEBI:30616"/>
        <dbReference type="ChEBI" id="CHEBI:33019"/>
        <dbReference type="ChEBI" id="CHEBI:57595"/>
        <dbReference type="ChEBI" id="CHEBI:78442"/>
        <dbReference type="ChEBI" id="CHEBI:78527"/>
        <dbReference type="ChEBI" id="CHEBI:456215"/>
        <dbReference type="EC" id="6.1.1.21"/>
    </reaction>
</comment>
<evidence type="ECO:0000256" key="3">
    <source>
        <dbReference type="ARBA" id="ARBA00022598"/>
    </source>
</evidence>
<dbReference type="Gene3D" id="3.40.50.800">
    <property type="entry name" value="Anticodon-binding domain"/>
    <property type="match status" value="1"/>
</dbReference>
<dbReference type="InterPro" id="IPR033656">
    <property type="entry name" value="HisRS_anticodon"/>
</dbReference>
<keyword evidence="6 9" id="KW-0648">Protein biosynthesis</keyword>
<dbReference type="SUPFAM" id="SSF52954">
    <property type="entry name" value="Class II aaRS ABD-related"/>
    <property type="match status" value="1"/>
</dbReference>
<evidence type="ECO:0000256" key="6">
    <source>
        <dbReference type="ARBA" id="ARBA00022917"/>
    </source>
</evidence>
<comment type="similarity">
    <text evidence="1 9">Belongs to the class-II aminoacyl-tRNA synthetase family.</text>
</comment>
<keyword evidence="3 9" id="KW-0436">Ligase</keyword>
<feature type="binding site" evidence="10">
    <location>
        <position position="113"/>
    </location>
    <ligand>
        <name>L-histidine</name>
        <dbReference type="ChEBI" id="CHEBI:57595"/>
    </ligand>
</feature>
<dbReference type="EMBL" id="CVLB01000001">
    <property type="protein sequence ID" value="CRF33011.1"/>
    <property type="molecule type" value="Genomic_DNA"/>
</dbReference>
<dbReference type="EC" id="6.1.1.21" evidence="9"/>
<dbReference type="Proteomes" id="UP000043763">
    <property type="component" value="Unassembled WGS sequence"/>
</dbReference>
<evidence type="ECO:0000256" key="8">
    <source>
        <dbReference type="ARBA" id="ARBA00047639"/>
    </source>
</evidence>
<comment type="subcellular location">
    <subcellularLocation>
        <location evidence="9">Cytoplasm</location>
    </subcellularLocation>
</comment>
<gene>
    <name evidence="9 12" type="primary">hisS</name>
    <name evidence="12" type="ORF">BRSU_1166</name>
</gene>
<dbReference type="InterPro" id="IPR036621">
    <property type="entry name" value="Anticodon-bd_dom_sf"/>
</dbReference>
<feature type="binding site" evidence="10">
    <location>
        <begin position="82"/>
        <end position="84"/>
    </location>
    <ligand>
        <name>L-histidine</name>
        <dbReference type="ChEBI" id="CHEBI:57595"/>
    </ligand>
</feature>
<dbReference type="Gene3D" id="3.30.930.10">
    <property type="entry name" value="Bira Bifunctional Protein, Domain 2"/>
    <property type="match status" value="1"/>
</dbReference>
<dbReference type="RefSeq" id="WP_048594321.1">
    <property type="nucleotide sequence ID" value="NZ_CVLB01000001.1"/>
</dbReference>
<dbReference type="PANTHER" id="PTHR43707:SF1">
    <property type="entry name" value="HISTIDINE--TRNA LIGASE, MITOCHONDRIAL-RELATED"/>
    <property type="match status" value="1"/>
</dbReference>
<evidence type="ECO:0000313" key="12">
    <source>
        <dbReference type="EMBL" id="CRF33011.1"/>
    </source>
</evidence>
<dbReference type="PROSITE" id="PS50862">
    <property type="entry name" value="AA_TRNA_LIGASE_II"/>
    <property type="match status" value="1"/>
</dbReference>
<reference evidence="13" key="1">
    <citation type="submission" date="2015-04" db="EMBL/GenBank/DDBJ databases">
        <authorList>
            <person name="Mushtaq Mamoona"/>
        </authorList>
    </citation>
    <scope>NUCLEOTIDE SEQUENCE [LARGE SCALE GENOMIC DNA]</scope>
    <source>
        <strain evidence="13">AN4859/03</strain>
    </source>
</reference>
<dbReference type="InterPro" id="IPR004154">
    <property type="entry name" value="Anticodon-bd"/>
</dbReference>
<keyword evidence="4 9" id="KW-0547">Nucleotide-binding</keyword>
<dbReference type="CDD" id="cd00773">
    <property type="entry name" value="HisRS-like_core"/>
    <property type="match status" value="1"/>
</dbReference>
<evidence type="ECO:0000256" key="2">
    <source>
        <dbReference type="ARBA" id="ARBA00011738"/>
    </source>
</evidence>
<feature type="domain" description="Aminoacyl-transfer RNA synthetases class-II family profile" evidence="11">
    <location>
        <begin position="24"/>
        <end position="326"/>
    </location>
</feature>
<dbReference type="Pfam" id="PF13393">
    <property type="entry name" value="tRNA-synt_His"/>
    <property type="match status" value="1"/>
</dbReference>
<keyword evidence="13" id="KW-1185">Reference proteome</keyword>
<dbReference type="InterPro" id="IPR045864">
    <property type="entry name" value="aa-tRNA-synth_II/BPL/LPL"/>
</dbReference>
<dbReference type="PIRSF" id="PIRSF001549">
    <property type="entry name" value="His-tRNA_synth"/>
    <property type="match status" value="1"/>
</dbReference>
<feature type="binding site" evidence="10">
    <location>
        <begin position="262"/>
        <end position="263"/>
    </location>
    <ligand>
        <name>L-histidine</name>
        <dbReference type="ChEBI" id="CHEBI:57595"/>
    </ligand>
</feature>
<dbReference type="OrthoDB" id="9800814at2"/>
<evidence type="ECO:0000259" key="11">
    <source>
        <dbReference type="PROSITE" id="PS50862"/>
    </source>
</evidence>
<comment type="subunit">
    <text evidence="2 9">Homodimer.</text>
</comment>
<keyword evidence="9" id="KW-0963">Cytoplasm</keyword>
<dbReference type="InterPro" id="IPR041715">
    <property type="entry name" value="HisRS-like_core"/>
</dbReference>
<feature type="binding site" evidence="10">
    <location>
        <position position="258"/>
    </location>
    <ligand>
        <name>L-histidine</name>
        <dbReference type="ChEBI" id="CHEBI:57595"/>
    </ligand>
</feature>
<evidence type="ECO:0000256" key="5">
    <source>
        <dbReference type="ARBA" id="ARBA00022840"/>
    </source>
</evidence>
<dbReference type="InterPro" id="IPR004516">
    <property type="entry name" value="HisRS/HisZ"/>
</dbReference>
<dbReference type="InterPro" id="IPR015807">
    <property type="entry name" value="His-tRNA-ligase"/>
</dbReference>
<sequence length="416" mass="47431">MLDIKKPRGTNDFFYDSSKRLEYIENKIKNIVKLYGYGRIRTPLFEYTDLFTRGIGEGTDIVGKEMFTFEDRGGRSLTLRPEGTASVARAYVENSMQNEFAINKLFYLGTMYRAERPQKGRYREFNQFGVECIGNSSPLIDAEIILLNINVLKEFGIDNVNLLINTVGCSKCKPSYNNALKEAIGTKKEQLCETCQKRYEGNILRILDCKNEKCKETIKDIPKFYDYVCDECKEHFDKLCEELTRVGQKFTVDPMLVRGLDYYTKTAFEVQTNALGAQSAILGGGRYDNLIGIFNNGKDVPAVGSAMGIERLLLVLENQNNIITDRLDAYIVAFKETENEVLKIMQTLRANNISCDYDFAVKSIKSQFKSANKRNAKYAVVLGEDEFKRGMCKLKNMDSGEEKEISINDIHNNIEK</sequence>
<dbReference type="AlphaFoldDB" id="A0A0G4K677"/>
<feature type="binding site" evidence="10">
    <location>
        <position position="131"/>
    </location>
    <ligand>
        <name>L-histidine</name>
        <dbReference type="ChEBI" id="CHEBI:57595"/>
    </ligand>
</feature>
<keyword evidence="5 9" id="KW-0067">ATP-binding</keyword>
<dbReference type="SUPFAM" id="SSF55681">
    <property type="entry name" value="Class II aaRS and biotin synthetases"/>
    <property type="match status" value="1"/>
</dbReference>
<dbReference type="CDD" id="cd00859">
    <property type="entry name" value="HisRS_anticodon"/>
    <property type="match status" value="1"/>
</dbReference>
<organism evidence="12 13">
    <name type="scientific">Brachyspira suanatina</name>
    <dbReference type="NCBI Taxonomy" id="381802"/>
    <lineage>
        <taxon>Bacteria</taxon>
        <taxon>Pseudomonadati</taxon>
        <taxon>Spirochaetota</taxon>
        <taxon>Spirochaetia</taxon>
        <taxon>Brachyspirales</taxon>
        <taxon>Brachyspiraceae</taxon>
        <taxon>Brachyspira</taxon>
    </lineage>
</organism>
<evidence type="ECO:0000256" key="7">
    <source>
        <dbReference type="ARBA" id="ARBA00023146"/>
    </source>
</evidence>
<dbReference type="PANTHER" id="PTHR43707">
    <property type="entry name" value="HISTIDYL-TRNA SYNTHETASE"/>
    <property type="match status" value="1"/>
</dbReference>
<evidence type="ECO:0000256" key="9">
    <source>
        <dbReference type="HAMAP-Rule" id="MF_00127"/>
    </source>
</evidence>
<accession>A0A0G4K677</accession>
<name>A0A0G4K677_9SPIR</name>
<evidence type="ECO:0000256" key="10">
    <source>
        <dbReference type="PIRSR" id="PIRSR001549-1"/>
    </source>
</evidence>
<evidence type="ECO:0000313" key="13">
    <source>
        <dbReference type="Proteomes" id="UP000043763"/>
    </source>
</evidence>